<feature type="non-terminal residue" evidence="2">
    <location>
        <position position="1"/>
    </location>
</feature>
<evidence type="ECO:0000313" key="3">
    <source>
        <dbReference type="Proteomes" id="UP000777774"/>
    </source>
</evidence>
<gene>
    <name evidence="2" type="ORF">HGA02_17965</name>
</gene>
<comment type="caution">
    <text evidence="2">The sequence shown here is derived from an EMBL/GenBank/DDBJ whole genome shotgun (WGS) entry which is preliminary data.</text>
</comment>
<evidence type="ECO:0000259" key="1">
    <source>
        <dbReference type="Pfam" id="PF11898"/>
    </source>
</evidence>
<accession>A0ABX1K445</accession>
<feature type="domain" description="RNA helicase HrpA C-terminal" evidence="1">
    <location>
        <begin position="8"/>
        <end position="305"/>
    </location>
</feature>
<dbReference type="Proteomes" id="UP000777774">
    <property type="component" value="Unassembled WGS sequence"/>
</dbReference>
<dbReference type="InterPro" id="IPR024590">
    <property type="entry name" value="HrpA_C"/>
</dbReference>
<name>A0ABX1K445_9CELL</name>
<sequence length="307" mass="32689">APAAAPVSLERSGLRTWPDDLPGGRLPEVLEASAAGVTVRAFPVLVDETTSVAVRTLADAAAVPSTARRGLRRLLLLDVGLAPGRITSRWTGTQALTLAASPYPSTDALVTDVQLAAIDRLVTSHLGDRTPADVRDADAYAALRTAVRDRLEDAVHAVVTDLVAVLGAWRELEGDLRASASLALLATVQDVREQSADLVHDGFVSEVGAARLPQLTRYLRGARHRLAKAGDNPQRDGDLAWQVHDVEDLYDAAVTKARAGSPDAARDAALDEVRWLLQELRVSLFAQQLGTPVPVSPTRIRKALAAL</sequence>
<organism evidence="2 3">
    <name type="scientific">Cellulomonas septica</name>
    <dbReference type="NCBI Taxonomy" id="285080"/>
    <lineage>
        <taxon>Bacteria</taxon>
        <taxon>Bacillati</taxon>
        <taxon>Actinomycetota</taxon>
        <taxon>Actinomycetes</taxon>
        <taxon>Micrococcales</taxon>
        <taxon>Cellulomonadaceae</taxon>
        <taxon>Cellulomonas</taxon>
    </lineage>
</organism>
<protein>
    <submittedName>
        <fullName evidence="2">DUF3418 domain-containing protein</fullName>
    </submittedName>
</protein>
<keyword evidence="3" id="KW-1185">Reference proteome</keyword>
<reference evidence="2 3" key="1">
    <citation type="submission" date="2020-04" db="EMBL/GenBank/DDBJ databases">
        <title>MicrobeNet Type strains.</title>
        <authorList>
            <person name="Nicholson A.C."/>
        </authorList>
    </citation>
    <scope>NUCLEOTIDE SEQUENCE [LARGE SCALE GENOMIC DNA]</scope>
    <source>
        <strain evidence="2 3">ATCC BAA-787</strain>
    </source>
</reference>
<dbReference type="Pfam" id="PF11898">
    <property type="entry name" value="DUF3418"/>
    <property type="match status" value="1"/>
</dbReference>
<dbReference type="EMBL" id="JAAXOY010000673">
    <property type="protein sequence ID" value="NKY41333.1"/>
    <property type="molecule type" value="Genomic_DNA"/>
</dbReference>
<evidence type="ECO:0000313" key="2">
    <source>
        <dbReference type="EMBL" id="NKY41333.1"/>
    </source>
</evidence>
<dbReference type="RefSeq" id="WP_168680625.1">
    <property type="nucleotide sequence ID" value="NZ_JAAXOY010000673.1"/>
</dbReference>
<proteinExistence type="predicted"/>